<name>A0AAN5CL17_9BILA</name>
<evidence type="ECO:0000313" key="2">
    <source>
        <dbReference type="EMBL" id="GMR46416.1"/>
    </source>
</evidence>
<organism evidence="2 3">
    <name type="scientific">Pristionchus mayeri</name>
    <dbReference type="NCBI Taxonomy" id="1317129"/>
    <lineage>
        <taxon>Eukaryota</taxon>
        <taxon>Metazoa</taxon>
        <taxon>Ecdysozoa</taxon>
        <taxon>Nematoda</taxon>
        <taxon>Chromadorea</taxon>
        <taxon>Rhabditida</taxon>
        <taxon>Rhabditina</taxon>
        <taxon>Diplogasteromorpha</taxon>
        <taxon>Diplogasteroidea</taxon>
        <taxon>Neodiplogasteridae</taxon>
        <taxon>Pristionchus</taxon>
    </lineage>
</organism>
<proteinExistence type="predicted"/>
<dbReference type="AlphaFoldDB" id="A0AAN5CL17"/>
<dbReference type="EMBL" id="BTRK01000004">
    <property type="protein sequence ID" value="GMR46416.1"/>
    <property type="molecule type" value="Genomic_DNA"/>
</dbReference>
<evidence type="ECO:0000256" key="1">
    <source>
        <dbReference type="SAM" id="SignalP"/>
    </source>
</evidence>
<comment type="caution">
    <text evidence="2">The sequence shown here is derived from an EMBL/GenBank/DDBJ whole genome shotgun (WGS) entry which is preliminary data.</text>
</comment>
<feature type="chain" id="PRO_5042897068" description="Secreted protein" evidence="1">
    <location>
        <begin position="23"/>
        <end position="82"/>
    </location>
</feature>
<feature type="signal peptide" evidence="1">
    <location>
        <begin position="1"/>
        <end position="22"/>
    </location>
</feature>
<evidence type="ECO:0008006" key="4">
    <source>
        <dbReference type="Google" id="ProtNLM"/>
    </source>
</evidence>
<gene>
    <name evidence="2" type="ORF">PMAYCL1PPCAC_16611</name>
</gene>
<keyword evidence="1" id="KW-0732">Signal</keyword>
<evidence type="ECO:0000313" key="3">
    <source>
        <dbReference type="Proteomes" id="UP001328107"/>
    </source>
</evidence>
<accession>A0AAN5CL17</accession>
<keyword evidence="3" id="KW-1185">Reference proteome</keyword>
<dbReference type="Proteomes" id="UP001328107">
    <property type="component" value="Unassembled WGS sequence"/>
</dbReference>
<feature type="non-terminal residue" evidence="2">
    <location>
        <position position="1"/>
    </location>
</feature>
<sequence>LGMYRVIVALLLLICVVDFSHAGLIRSGIDRRASHIVTVYDRNCFFSPIGCHFLQGRRALTFITPGEAQDELRFNRFARQEE</sequence>
<protein>
    <recommendedName>
        <fullName evidence="4">Secreted protein</fullName>
    </recommendedName>
</protein>
<reference evidence="3" key="1">
    <citation type="submission" date="2022-10" db="EMBL/GenBank/DDBJ databases">
        <title>Genome assembly of Pristionchus species.</title>
        <authorList>
            <person name="Yoshida K."/>
            <person name="Sommer R.J."/>
        </authorList>
    </citation>
    <scope>NUCLEOTIDE SEQUENCE [LARGE SCALE GENOMIC DNA]</scope>
    <source>
        <strain evidence="3">RS5460</strain>
    </source>
</reference>